<evidence type="ECO:0000313" key="3">
    <source>
        <dbReference type="EMBL" id="KAG2994420.1"/>
    </source>
</evidence>
<dbReference type="Proteomes" id="UP000697107">
    <property type="component" value="Unassembled WGS sequence"/>
</dbReference>
<proteinExistence type="predicted"/>
<evidence type="ECO:0000313" key="1">
    <source>
        <dbReference type="EMBL" id="KAG2865028.1"/>
    </source>
</evidence>
<dbReference type="EMBL" id="RCMI01000069">
    <property type="protein sequence ID" value="KAG2938054.1"/>
    <property type="molecule type" value="Genomic_DNA"/>
</dbReference>
<sequence length="127" mass="14591">MQRINRSSSVALEFRILELELRVYAEPQKPQPGLPCSCDGHRTERLLLSGMFLLTQRKTSSALLYDPRDAKRTFDLIGEPERVRVAPLFVVVVQRRVDDASRRSPLEFYRHISQSTRPTAKSPIVQV</sequence>
<evidence type="ECO:0000313" key="4">
    <source>
        <dbReference type="Proteomes" id="UP000697107"/>
    </source>
</evidence>
<dbReference type="Proteomes" id="UP000735874">
    <property type="component" value="Unassembled WGS sequence"/>
</dbReference>
<comment type="caution">
    <text evidence="3">The sequence shown here is derived from an EMBL/GenBank/DDBJ whole genome shotgun (WGS) entry which is preliminary data.</text>
</comment>
<organism evidence="3 4">
    <name type="scientific">Phytophthora cactorum</name>
    <dbReference type="NCBI Taxonomy" id="29920"/>
    <lineage>
        <taxon>Eukaryota</taxon>
        <taxon>Sar</taxon>
        <taxon>Stramenopiles</taxon>
        <taxon>Oomycota</taxon>
        <taxon>Peronosporomycetes</taxon>
        <taxon>Peronosporales</taxon>
        <taxon>Peronosporaceae</taxon>
        <taxon>Phytophthora</taxon>
    </lineage>
</organism>
<reference evidence="3" key="1">
    <citation type="submission" date="2018-10" db="EMBL/GenBank/DDBJ databases">
        <title>Effector identification in a new, highly contiguous assembly of the strawberry crown rot pathogen Phytophthora cactorum.</title>
        <authorList>
            <person name="Armitage A.D."/>
            <person name="Nellist C.F."/>
            <person name="Bates H."/>
            <person name="Vickerstaff R.J."/>
            <person name="Harrison R.J."/>
        </authorList>
    </citation>
    <scope>NUCLEOTIDE SEQUENCE</scope>
    <source>
        <strain evidence="1">15-7</strain>
        <strain evidence="2">4032</strain>
        <strain evidence="3">P415</strain>
    </source>
</reference>
<dbReference type="EMBL" id="RCML01000060">
    <property type="protein sequence ID" value="KAG2994420.1"/>
    <property type="molecule type" value="Genomic_DNA"/>
</dbReference>
<name>A0A8T1GLJ5_9STRA</name>
<protein>
    <submittedName>
        <fullName evidence="3">Uncharacterized protein</fullName>
    </submittedName>
</protein>
<evidence type="ECO:0000313" key="2">
    <source>
        <dbReference type="EMBL" id="KAG2938054.1"/>
    </source>
</evidence>
<dbReference type="Proteomes" id="UP000774804">
    <property type="component" value="Unassembled WGS sequence"/>
</dbReference>
<accession>A0A8T1GLJ5</accession>
<gene>
    <name evidence="1" type="ORF">PC113_g4085</name>
    <name evidence="2" type="ORF">PC115_g3905</name>
    <name evidence="3" type="ORF">PC118_g3520</name>
</gene>
<dbReference type="AlphaFoldDB" id="A0A8T1GLJ5"/>
<dbReference type="EMBL" id="RCMG01000067">
    <property type="protein sequence ID" value="KAG2865028.1"/>
    <property type="molecule type" value="Genomic_DNA"/>
</dbReference>